<dbReference type="InterPro" id="IPR007210">
    <property type="entry name" value="ABC_Gly_betaine_transp_sub-bd"/>
</dbReference>
<reference evidence="7 8" key="1">
    <citation type="submission" date="2018-10" db="EMBL/GenBank/DDBJ databases">
        <title>Draft genome sequence of Bacillus salarius IM0101, isolated from a hypersaline soil in Inner Mongolia, China.</title>
        <authorList>
            <person name="Yamprayoonswat W."/>
            <person name="Boonvisut S."/>
            <person name="Jumpathong W."/>
            <person name="Sittihan S."/>
            <person name="Ruangsuj P."/>
            <person name="Wanthongcharoen S."/>
            <person name="Thongpramul N."/>
            <person name="Pimmason S."/>
            <person name="Yu B."/>
            <person name="Yasawong M."/>
        </authorList>
    </citation>
    <scope>NUCLEOTIDE SEQUENCE [LARGE SCALE GENOMIC DNA]</scope>
    <source>
        <strain evidence="7 8">IM0101</strain>
    </source>
</reference>
<evidence type="ECO:0000259" key="6">
    <source>
        <dbReference type="Pfam" id="PF04069"/>
    </source>
</evidence>
<dbReference type="GO" id="GO:0043190">
    <property type="term" value="C:ATP-binding cassette (ABC) transporter complex"/>
    <property type="evidence" value="ECO:0007669"/>
    <property type="project" value="InterPro"/>
</dbReference>
<name>A0A3R9REI1_9BACI</name>
<evidence type="ECO:0000256" key="1">
    <source>
        <dbReference type="ARBA" id="ARBA00004236"/>
    </source>
</evidence>
<comment type="subcellular location">
    <subcellularLocation>
        <location evidence="1">Cell membrane</location>
    </subcellularLocation>
</comment>
<sequence length="301" mass="34534">MIILAACGDSENGSISESDENDTESTSEQENEEETEEESTNDKDETITFGLTSWTSTEAPTQIAKQILEEAGYNVEISLLEQPLIFEGMQAEEVDFFMDAWLPYTEAELWDEYEDDLQQVATSYEEVPLGWVVPSYVEDESIEDIKESPEKYDGNVYTIGAGAGIVDISEEVMTDYNLTDDFELMPSSESAMISELDNSIKKEEPVIVTGWRPHSMFADYDLKFLEEPKENFQYDNVYVLSYEGIEEKYPEAYEILSDWSIEVSELEDMMNQYENEDVPFEESAADWIEEHRDKVDAMLEE</sequence>
<evidence type="ECO:0000256" key="3">
    <source>
        <dbReference type="ARBA" id="ARBA00022475"/>
    </source>
</evidence>
<keyword evidence="2" id="KW-0813">Transport</keyword>
<evidence type="ECO:0000256" key="5">
    <source>
        <dbReference type="SAM" id="MobiDB-lite"/>
    </source>
</evidence>
<accession>A0A3R9REI1</accession>
<dbReference type="CDD" id="cd13639">
    <property type="entry name" value="PBP2_OpuAC_like"/>
    <property type="match status" value="1"/>
</dbReference>
<proteinExistence type="predicted"/>
<evidence type="ECO:0000256" key="2">
    <source>
        <dbReference type="ARBA" id="ARBA00022448"/>
    </source>
</evidence>
<dbReference type="AlphaFoldDB" id="A0A3R9REI1"/>
<dbReference type="OrthoDB" id="9787902at2"/>
<dbReference type="Proteomes" id="UP000275076">
    <property type="component" value="Unassembled WGS sequence"/>
</dbReference>
<dbReference type="Gene3D" id="3.40.190.10">
    <property type="entry name" value="Periplasmic binding protein-like II"/>
    <property type="match status" value="1"/>
</dbReference>
<protein>
    <submittedName>
        <fullName evidence="7">Glycine betaine ABC transporter substrate-binding protein</fullName>
    </submittedName>
</protein>
<keyword evidence="8" id="KW-1185">Reference proteome</keyword>
<comment type="caution">
    <text evidence="7">The sequence shown here is derived from an EMBL/GenBank/DDBJ whole genome shotgun (WGS) entry which is preliminary data.</text>
</comment>
<feature type="domain" description="ABC-type glycine betaine transport system substrate-binding" evidence="6">
    <location>
        <begin position="46"/>
        <end position="290"/>
    </location>
</feature>
<feature type="region of interest" description="Disordered" evidence="5">
    <location>
        <begin position="1"/>
        <end position="46"/>
    </location>
</feature>
<organism evidence="7 8">
    <name type="scientific">Salibacterium salarium</name>
    <dbReference type="NCBI Taxonomy" id="284579"/>
    <lineage>
        <taxon>Bacteria</taxon>
        <taxon>Bacillati</taxon>
        <taxon>Bacillota</taxon>
        <taxon>Bacilli</taxon>
        <taxon>Bacillales</taxon>
        <taxon>Bacillaceae</taxon>
    </lineage>
</organism>
<evidence type="ECO:0000313" key="7">
    <source>
        <dbReference type="EMBL" id="RSL33670.1"/>
    </source>
</evidence>
<dbReference type="Gene3D" id="3.40.190.100">
    <property type="entry name" value="Glycine betaine-binding periplasmic protein, domain 2"/>
    <property type="match status" value="1"/>
</dbReference>
<dbReference type="PANTHER" id="PTHR47737">
    <property type="entry name" value="GLYCINE BETAINE/PROLINE BETAINE TRANSPORT SYSTEM PERMEASE PROTEIN PROW"/>
    <property type="match status" value="1"/>
</dbReference>
<dbReference type="GO" id="GO:0005275">
    <property type="term" value="F:amine transmembrane transporter activity"/>
    <property type="evidence" value="ECO:0007669"/>
    <property type="project" value="TreeGrafter"/>
</dbReference>
<keyword evidence="4" id="KW-0472">Membrane</keyword>
<gene>
    <name evidence="7" type="ORF">D7Z54_10035</name>
</gene>
<dbReference type="Pfam" id="PF04069">
    <property type="entry name" value="OpuAC"/>
    <property type="match status" value="1"/>
</dbReference>
<evidence type="ECO:0000313" key="8">
    <source>
        <dbReference type="Proteomes" id="UP000275076"/>
    </source>
</evidence>
<evidence type="ECO:0000256" key="4">
    <source>
        <dbReference type="ARBA" id="ARBA00023136"/>
    </source>
</evidence>
<dbReference type="SUPFAM" id="SSF53850">
    <property type="entry name" value="Periplasmic binding protein-like II"/>
    <property type="match status" value="1"/>
</dbReference>
<dbReference type="GO" id="GO:0015226">
    <property type="term" value="F:carnitine transmembrane transporter activity"/>
    <property type="evidence" value="ECO:0007669"/>
    <property type="project" value="TreeGrafter"/>
</dbReference>
<dbReference type="PANTHER" id="PTHR47737:SF1">
    <property type="entry name" value="GLYCINE BETAINE_PROLINE BETAINE TRANSPORT SYSTEM PERMEASE PROTEIN PROW"/>
    <property type="match status" value="1"/>
</dbReference>
<dbReference type="GO" id="GO:0015871">
    <property type="term" value="P:choline transport"/>
    <property type="evidence" value="ECO:0007669"/>
    <property type="project" value="TreeGrafter"/>
</dbReference>
<keyword evidence="3" id="KW-1003">Cell membrane</keyword>
<dbReference type="GO" id="GO:0031460">
    <property type="term" value="P:glycine betaine transport"/>
    <property type="evidence" value="ECO:0007669"/>
    <property type="project" value="TreeGrafter"/>
</dbReference>
<dbReference type="EMBL" id="RBVX01000007">
    <property type="protein sequence ID" value="RSL33670.1"/>
    <property type="molecule type" value="Genomic_DNA"/>
</dbReference>
<feature type="compositionally biased region" description="Acidic residues" evidence="5">
    <location>
        <begin position="17"/>
        <end position="39"/>
    </location>
</feature>